<dbReference type="GO" id="GO:0070851">
    <property type="term" value="F:growth factor receptor binding"/>
    <property type="evidence" value="ECO:0007669"/>
    <property type="project" value="TreeGrafter"/>
</dbReference>
<organism evidence="7 8">
    <name type="scientific">Odynerus spinipes</name>
    <dbReference type="NCBI Taxonomy" id="1348599"/>
    <lineage>
        <taxon>Eukaryota</taxon>
        <taxon>Metazoa</taxon>
        <taxon>Ecdysozoa</taxon>
        <taxon>Arthropoda</taxon>
        <taxon>Hexapoda</taxon>
        <taxon>Insecta</taxon>
        <taxon>Pterygota</taxon>
        <taxon>Neoptera</taxon>
        <taxon>Endopterygota</taxon>
        <taxon>Hymenoptera</taxon>
        <taxon>Apocrita</taxon>
        <taxon>Aculeata</taxon>
        <taxon>Vespoidea</taxon>
        <taxon>Vespidae</taxon>
        <taxon>Eumeninae</taxon>
        <taxon>Odynerus</taxon>
    </lineage>
</organism>
<dbReference type="PANTHER" id="PTHR11633:SF1">
    <property type="entry name" value="LD28763P"/>
    <property type="match status" value="1"/>
</dbReference>
<keyword evidence="5" id="KW-0732">Signal</keyword>
<dbReference type="AlphaFoldDB" id="A0AAD9RWW8"/>
<reference evidence="7" key="2">
    <citation type="journal article" date="2023" name="Commun. Biol.">
        <title>Intrasexual cuticular hydrocarbon dimorphism in a wasp sheds light on hydrocarbon biosynthesis genes in Hymenoptera.</title>
        <authorList>
            <person name="Moris V.C."/>
            <person name="Podsiadlowski L."/>
            <person name="Martin S."/>
            <person name="Oeyen J.P."/>
            <person name="Donath A."/>
            <person name="Petersen M."/>
            <person name="Wilbrandt J."/>
            <person name="Misof B."/>
            <person name="Liedtke D."/>
            <person name="Thamm M."/>
            <person name="Scheiner R."/>
            <person name="Schmitt T."/>
            <person name="Niehuis O."/>
        </authorList>
    </citation>
    <scope>NUCLEOTIDE SEQUENCE</scope>
    <source>
        <strain evidence="7">GBR_01_08_01A</strain>
    </source>
</reference>
<accession>A0AAD9RWW8</accession>
<comment type="caution">
    <text evidence="7">The sequence shown here is derived from an EMBL/GenBank/DDBJ whole genome shotgun (WGS) entry which is preliminary data.</text>
</comment>
<comment type="similarity">
    <text evidence="1 4">Belongs to the PDGF/VEGF growth factor family.</text>
</comment>
<evidence type="ECO:0000256" key="4">
    <source>
        <dbReference type="RuleBase" id="RU003818"/>
    </source>
</evidence>
<evidence type="ECO:0000313" key="7">
    <source>
        <dbReference type="EMBL" id="KAK2587279.1"/>
    </source>
</evidence>
<keyword evidence="8" id="KW-1185">Reference proteome</keyword>
<dbReference type="SUPFAM" id="SSF57501">
    <property type="entry name" value="Cystine-knot cytokines"/>
    <property type="match status" value="1"/>
</dbReference>
<dbReference type="InterPro" id="IPR000072">
    <property type="entry name" value="PDGF/VEGF_dom"/>
</dbReference>
<keyword evidence="3" id="KW-0497">Mitogen</keyword>
<name>A0AAD9RWW8_9HYME</name>
<evidence type="ECO:0000259" key="6">
    <source>
        <dbReference type="PROSITE" id="PS50278"/>
    </source>
</evidence>
<dbReference type="InterPro" id="IPR029034">
    <property type="entry name" value="Cystine-knot_cytokine"/>
</dbReference>
<dbReference type="GO" id="GO:0008284">
    <property type="term" value="P:positive regulation of cell population proliferation"/>
    <property type="evidence" value="ECO:0007669"/>
    <property type="project" value="TreeGrafter"/>
</dbReference>
<gene>
    <name evidence="7" type="ORF">KPH14_003008</name>
</gene>
<dbReference type="Gene3D" id="2.10.90.10">
    <property type="entry name" value="Cystine-knot cytokines"/>
    <property type="match status" value="1"/>
</dbReference>
<dbReference type="SMART" id="SM00141">
    <property type="entry name" value="PDGF"/>
    <property type="match status" value="1"/>
</dbReference>
<dbReference type="InterPro" id="IPR023581">
    <property type="entry name" value="PD_growth_factor_CS"/>
</dbReference>
<evidence type="ECO:0000313" key="8">
    <source>
        <dbReference type="Proteomes" id="UP001258017"/>
    </source>
</evidence>
<evidence type="ECO:0000256" key="5">
    <source>
        <dbReference type="SAM" id="SignalP"/>
    </source>
</evidence>
<evidence type="ECO:0000256" key="1">
    <source>
        <dbReference type="ARBA" id="ARBA00006686"/>
    </source>
</evidence>
<dbReference type="PANTHER" id="PTHR11633">
    <property type="entry name" value="PLATELET-DERIVED GROWTH FACTOR"/>
    <property type="match status" value="1"/>
</dbReference>
<evidence type="ECO:0000256" key="2">
    <source>
        <dbReference type="ARBA" id="ARBA00023030"/>
    </source>
</evidence>
<dbReference type="GO" id="GO:0016020">
    <property type="term" value="C:membrane"/>
    <property type="evidence" value="ECO:0007669"/>
    <property type="project" value="InterPro"/>
</dbReference>
<dbReference type="GO" id="GO:0008083">
    <property type="term" value="F:growth factor activity"/>
    <property type="evidence" value="ECO:0007669"/>
    <property type="project" value="UniProtKB-KW"/>
</dbReference>
<dbReference type="PROSITE" id="PS00249">
    <property type="entry name" value="PDGF_1"/>
    <property type="match status" value="1"/>
</dbReference>
<reference evidence="7" key="1">
    <citation type="submission" date="2021-08" db="EMBL/GenBank/DDBJ databases">
        <authorList>
            <person name="Misof B."/>
            <person name="Oliver O."/>
            <person name="Podsiadlowski L."/>
            <person name="Donath A."/>
            <person name="Peters R."/>
            <person name="Mayer C."/>
            <person name="Rust J."/>
            <person name="Gunkel S."/>
            <person name="Lesny P."/>
            <person name="Martin S."/>
            <person name="Oeyen J.P."/>
            <person name="Petersen M."/>
            <person name="Panagiotis P."/>
            <person name="Wilbrandt J."/>
            <person name="Tanja T."/>
        </authorList>
    </citation>
    <scope>NUCLEOTIDE SEQUENCE</scope>
    <source>
        <strain evidence="7">GBR_01_08_01A</strain>
        <tissue evidence="7">Thorax + abdomen</tissue>
    </source>
</reference>
<dbReference type="EMBL" id="JAIFRP010000007">
    <property type="protein sequence ID" value="KAK2587279.1"/>
    <property type="molecule type" value="Genomic_DNA"/>
</dbReference>
<dbReference type="PROSITE" id="PS50278">
    <property type="entry name" value="PDGF_2"/>
    <property type="match status" value="1"/>
</dbReference>
<sequence>MLHFGSKLVVFAITCALVLGQSDRQRNDDSDRIYFPGQMARSSASEAEEPVKTSDLDDRMMSASLKIAQQINSLQSYEEFLKFIGAPEEANILIAGRFGGEKERSNAERVKQAKCMPDLTPVSLKPVNNSAKLIYPSCVRVKRCGGCCAHALFSCQPVATEIRNIEVTVYDISAKLLPVCKDKEIIAVEEHTQCKCDCKIKEEHCNKKQIYEKDICSCVCTNTDEEQKCRSNNHIKLWDGDRCTCLCRELQDCSTGYYFDQNSCSCQKIPIRFHDFTRRTGYRFGQTEKPDSIPPVIVTLDAMDPRRKPKDDPEY</sequence>
<dbReference type="Pfam" id="PF00341">
    <property type="entry name" value="PDGF"/>
    <property type="match status" value="1"/>
</dbReference>
<feature type="chain" id="PRO_5041948174" description="Platelet-derived growth factor (PDGF) family profile domain-containing protein" evidence="5">
    <location>
        <begin position="21"/>
        <end position="315"/>
    </location>
</feature>
<dbReference type="GO" id="GO:0051781">
    <property type="term" value="P:positive regulation of cell division"/>
    <property type="evidence" value="ECO:0007669"/>
    <property type="project" value="UniProtKB-KW"/>
</dbReference>
<dbReference type="Proteomes" id="UP001258017">
    <property type="component" value="Unassembled WGS sequence"/>
</dbReference>
<dbReference type="GO" id="GO:0005615">
    <property type="term" value="C:extracellular space"/>
    <property type="evidence" value="ECO:0007669"/>
    <property type="project" value="TreeGrafter"/>
</dbReference>
<proteinExistence type="inferred from homology"/>
<protein>
    <recommendedName>
        <fullName evidence="6">Platelet-derived growth factor (PDGF) family profile domain-containing protein</fullName>
    </recommendedName>
</protein>
<evidence type="ECO:0000256" key="3">
    <source>
        <dbReference type="ARBA" id="ARBA00023246"/>
    </source>
</evidence>
<feature type="signal peptide" evidence="5">
    <location>
        <begin position="1"/>
        <end position="20"/>
    </location>
</feature>
<keyword evidence="2 4" id="KW-0339">Growth factor</keyword>
<feature type="domain" description="Platelet-derived growth factor (PDGF) family profile" evidence="6">
    <location>
        <begin position="110"/>
        <end position="201"/>
    </location>
</feature>